<evidence type="ECO:0000256" key="3">
    <source>
        <dbReference type="PIRSR" id="PIRSR602678-1"/>
    </source>
</evidence>
<dbReference type="GeneID" id="78362035"/>
<comment type="similarity">
    <text evidence="1">Belongs to the GTP cyclohydrolase I type 2/NIF3 family.</text>
</comment>
<name>A0A227KEN2_9BURK</name>
<keyword evidence="2 3" id="KW-0479">Metal-binding</keyword>
<dbReference type="PANTHER" id="PTHR13799">
    <property type="entry name" value="NGG1 INTERACTING FACTOR 3"/>
    <property type="match status" value="1"/>
</dbReference>
<feature type="binding site" evidence="3">
    <location>
        <position position="217"/>
    </location>
    <ligand>
        <name>a divalent metal cation</name>
        <dbReference type="ChEBI" id="CHEBI:60240"/>
        <label>1</label>
    </ligand>
</feature>
<dbReference type="Proteomes" id="UP000214610">
    <property type="component" value="Unassembled WGS sequence"/>
</dbReference>
<dbReference type="NCBIfam" id="TIGR00486">
    <property type="entry name" value="YbgI_SA1388"/>
    <property type="match status" value="1"/>
</dbReference>
<accession>A0A227KEN2</accession>
<evidence type="ECO:0000313" key="4">
    <source>
        <dbReference type="EMBL" id="OXE46052.1"/>
    </source>
</evidence>
<protein>
    <submittedName>
        <fullName evidence="4">Nif3-like dinuclear metal center hexameric protein</fullName>
    </submittedName>
</protein>
<feature type="binding site" evidence="3">
    <location>
        <position position="63"/>
    </location>
    <ligand>
        <name>a divalent metal cation</name>
        <dbReference type="ChEBI" id="CHEBI:60240"/>
        <label>1</label>
    </ligand>
</feature>
<proteinExistence type="inferred from homology"/>
<dbReference type="EMBL" id="NHMP01000006">
    <property type="protein sequence ID" value="OXE46052.1"/>
    <property type="molecule type" value="Genomic_DNA"/>
</dbReference>
<dbReference type="GO" id="GO:0005737">
    <property type="term" value="C:cytoplasm"/>
    <property type="evidence" value="ECO:0007669"/>
    <property type="project" value="TreeGrafter"/>
</dbReference>
<feature type="binding site" evidence="3">
    <location>
        <position position="64"/>
    </location>
    <ligand>
        <name>a divalent metal cation</name>
        <dbReference type="ChEBI" id="CHEBI:60240"/>
        <label>2</label>
    </ligand>
</feature>
<sequence length="250" mass="27732">MKTAVIEKTLNEFLDIKKIKDYAPNGLQVEGCKDTTKVLCGVTASLELIDKAIEIGAQTIIVHHGYFWKNESPCITGIKKKRLSRLLTKNINLLAYHLPLDINPVIGNNYLFGKLLGIQDGRPLEDYPCLNIGTLPKPMTVSELANLISTNLNRPPLSIFLDSDKILSTVAWSTGAAQDYLETAYEAGAQAYISGEISERTVLESRELDTPYFSVGHHASETLGIRALSEWLKQQFPELEVSFVNIDNPV</sequence>
<evidence type="ECO:0000256" key="1">
    <source>
        <dbReference type="ARBA" id="ARBA00006964"/>
    </source>
</evidence>
<dbReference type="PANTHER" id="PTHR13799:SF14">
    <property type="entry name" value="GTP CYCLOHYDROLASE 1 TYPE 2 HOMOLOG"/>
    <property type="match status" value="1"/>
</dbReference>
<comment type="caution">
    <text evidence="4">The sequence shown here is derived from an EMBL/GenBank/DDBJ whole genome shotgun (WGS) entry which is preliminary data.</text>
</comment>
<evidence type="ECO:0000256" key="2">
    <source>
        <dbReference type="ARBA" id="ARBA00022723"/>
    </source>
</evidence>
<dbReference type="AlphaFoldDB" id="A0A227KEN2"/>
<dbReference type="InterPro" id="IPR002678">
    <property type="entry name" value="DUF34/NIF3"/>
</dbReference>
<feature type="binding site" evidence="3">
    <location>
        <position position="101"/>
    </location>
    <ligand>
        <name>a divalent metal cation</name>
        <dbReference type="ChEBI" id="CHEBI:60240"/>
        <label>1</label>
    </ligand>
</feature>
<dbReference type="Gene3D" id="3.40.1390.30">
    <property type="entry name" value="NIF3 (NGG1p interacting factor 3)-like"/>
    <property type="match status" value="2"/>
</dbReference>
<dbReference type="RefSeq" id="WP_066595903.1">
    <property type="nucleotide sequence ID" value="NZ_CAJTBZ010000036.1"/>
</dbReference>
<dbReference type="Pfam" id="PF01784">
    <property type="entry name" value="DUF34_NIF3"/>
    <property type="match status" value="1"/>
</dbReference>
<evidence type="ECO:0000313" key="5">
    <source>
        <dbReference type="Proteomes" id="UP000214610"/>
    </source>
</evidence>
<dbReference type="InterPro" id="IPR036069">
    <property type="entry name" value="DUF34/NIF3_sf"/>
</dbReference>
<keyword evidence="5" id="KW-1185">Reference proteome</keyword>
<reference evidence="5" key="1">
    <citation type="submission" date="2017-05" db="EMBL/GenBank/DDBJ databases">
        <title>Improved OligoMM genomes.</title>
        <authorList>
            <person name="Garzetti D."/>
        </authorList>
    </citation>
    <scope>NUCLEOTIDE SEQUENCE [LARGE SCALE GENOMIC DNA]</scope>
    <source>
        <strain evidence="5">YL45</strain>
    </source>
</reference>
<organism evidence="4 5">
    <name type="scientific">Turicimonas muris</name>
    <dbReference type="NCBI Taxonomy" id="1796652"/>
    <lineage>
        <taxon>Bacteria</taxon>
        <taxon>Pseudomonadati</taxon>
        <taxon>Pseudomonadota</taxon>
        <taxon>Betaproteobacteria</taxon>
        <taxon>Burkholderiales</taxon>
        <taxon>Sutterellaceae</taxon>
        <taxon>Turicimonas</taxon>
    </lineage>
</organism>
<gene>
    <name evidence="4" type="ORF">ADH67_09470</name>
</gene>
<dbReference type="SUPFAM" id="SSF102705">
    <property type="entry name" value="NIF3 (NGG1p interacting factor 3)-like"/>
    <property type="match status" value="1"/>
</dbReference>
<dbReference type="GO" id="GO:0046872">
    <property type="term" value="F:metal ion binding"/>
    <property type="evidence" value="ECO:0007669"/>
    <property type="project" value="UniProtKB-KW"/>
</dbReference>
<feature type="binding site" evidence="3">
    <location>
        <position position="221"/>
    </location>
    <ligand>
        <name>a divalent metal cation</name>
        <dbReference type="ChEBI" id="CHEBI:60240"/>
        <label>1</label>
    </ligand>
</feature>